<accession>A0AAD7JKW0</accession>
<keyword evidence="3" id="KW-1185">Reference proteome</keyword>
<proteinExistence type="predicted"/>
<reference evidence="2" key="1">
    <citation type="submission" date="2023-03" db="EMBL/GenBank/DDBJ databases">
        <title>Massive genome expansion in bonnet fungi (Mycena s.s.) driven by repeated elements and novel gene families across ecological guilds.</title>
        <authorList>
            <consortium name="Lawrence Berkeley National Laboratory"/>
            <person name="Harder C.B."/>
            <person name="Miyauchi S."/>
            <person name="Viragh M."/>
            <person name="Kuo A."/>
            <person name="Thoen E."/>
            <person name="Andreopoulos B."/>
            <person name="Lu D."/>
            <person name="Skrede I."/>
            <person name="Drula E."/>
            <person name="Henrissat B."/>
            <person name="Morin E."/>
            <person name="Kohler A."/>
            <person name="Barry K."/>
            <person name="LaButti K."/>
            <person name="Morin E."/>
            <person name="Salamov A."/>
            <person name="Lipzen A."/>
            <person name="Mereny Z."/>
            <person name="Hegedus B."/>
            <person name="Baldrian P."/>
            <person name="Stursova M."/>
            <person name="Weitz H."/>
            <person name="Taylor A."/>
            <person name="Grigoriev I.V."/>
            <person name="Nagy L.G."/>
            <person name="Martin F."/>
            <person name="Kauserud H."/>
        </authorList>
    </citation>
    <scope>NUCLEOTIDE SEQUENCE</scope>
    <source>
        <strain evidence="2">CBHHK182m</strain>
    </source>
</reference>
<dbReference type="Proteomes" id="UP001215598">
    <property type="component" value="Unassembled WGS sequence"/>
</dbReference>
<keyword evidence="1" id="KW-1133">Transmembrane helix</keyword>
<sequence length="171" mass="19756">MARIMLRRLASTLQAPLFNPIVRVWSLRLLVLWTILQIVLCGWGPTLWWYIAPFWNRLELVVLCVVLVHHMLFIFRWPFKSLAFVDLLLNLLEITVIVVISCEGTLPDKVFLEFDESLIHPATIPNIFRGIELAGLIILALLRIATIMKSDEKVFQQRVAFLGACPLRGHW</sequence>
<organism evidence="2 3">
    <name type="scientific">Mycena metata</name>
    <dbReference type="NCBI Taxonomy" id="1033252"/>
    <lineage>
        <taxon>Eukaryota</taxon>
        <taxon>Fungi</taxon>
        <taxon>Dikarya</taxon>
        <taxon>Basidiomycota</taxon>
        <taxon>Agaricomycotina</taxon>
        <taxon>Agaricomycetes</taxon>
        <taxon>Agaricomycetidae</taxon>
        <taxon>Agaricales</taxon>
        <taxon>Marasmiineae</taxon>
        <taxon>Mycenaceae</taxon>
        <taxon>Mycena</taxon>
    </lineage>
</organism>
<keyword evidence="1" id="KW-0472">Membrane</keyword>
<feature type="transmembrane region" description="Helical" evidence="1">
    <location>
        <begin position="29"/>
        <end position="51"/>
    </location>
</feature>
<name>A0AAD7JKW0_9AGAR</name>
<evidence type="ECO:0000256" key="1">
    <source>
        <dbReference type="SAM" id="Phobius"/>
    </source>
</evidence>
<keyword evidence="1" id="KW-0812">Transmembrane</keyword>
<protein>
    <submittedName>
        <fullName evidence="2">Uncharacterized protein</fullName>
    </submittedName>
</protein>
<feature type="transmembrane region" description="Helical" evidence="1">
    <location>
        <begin position="87"/>
        <end position="107"/>
    </location>
</feature>
<gene>
    <name evidence="2" type="ORF">B0H16DRAFT_1526285</name>
</gene>
<evidence type="ECO:0000313" key="2">
    <source>
        <dbReference type="EMBL" id="KAJ7764942.1"/>
    </source>
</evidence>
<comment type="caution">
    <text evidence="2">The sequence shown here is derived from an EMBL/GenBank/DDBJ whole genome shotgun (WGS) entry which is preliminary data.</text>
</comment>
<dbReference type="AlphaFoldDB" id="A0AAD7JKW0"/>
<dbReference type="EMBL" id="JARKIB010000027">
    <property type="protein sequence ID" value="KAJ7764942.1"/>
    <property type="molecule type" value="Genomic_DNA"/>
</dbReference>
<feature type="transmembrane region" description="Helical" evidence="1">
    <location>
        <begin position="57"/>
        <end position="75"/>
    </location>
</feature>
<feature type="transmembrane region" description="Helical" evidence="1">
    <location>
        <begin position="127"/>
        <end position="148"/>
    </location>
</feature>
<evidence type="ECO:0000313" key="3">
    <source>
        <dbReference type="Proteomes" id="UP001215598"/>
    </source>
</evidence>